<dbReference type="GO" id="GO:0003684">
    <property type="term" value="F:damaged DNA binding"/>
    <property type="evidence" value="ECO:0007669"/>
    <property type="project" value="InterPro"/>
</dbReference>
<evidence type="ECO:0000256" key="16">
    <source>
        <dbReference type="HAMAP-Rule" id="MF_01113"/>
    </source>
</evidence>
<dbReference type="Pfam" id="PF00817">
    <property type="entry name" value="IMS"/>
    <property type="match status" value="1"/>
</dbReference>
<dbReference type="AlphaFoldDB" id="A0A7V1PU44"/>
<name>A0A7V1PU44_CALAY</name>
<evidence type="ECO:0000259" key="17">
    <source>
        <dbReference type="PROSITE" id="PS50173"/>
    </source>
</evidence>
<reference evidence="18" key="1">
    <citation type="journal article" date="2020" name="mSystems">
        <title>Genome- and Community-Level Interaction Insights into Carbon Utilization and Element Cycling Functions of Hydrothermarchaeota in Hydrothermal Sediment.</title>
        <authorList>
            <person name="Zhou Z."/>
            <person name="Liu Y."/>
            <person name="Xu W."/>
            <person name="Pan J."/>
            <person name="Luo Z.H."/>
            <person name="Li M."/>
        </authorList>
    </citation>
    <scope>NUCLEOTIDE SEQUENCE [LARGE SCALE GENOMIC DNA]</scope>
    <source>
        <strain evidence="18">HyVt-456</strain>
    </source>
</reference>
<evidence type="ECO:0000256" key="1">
    <source>
        <dbReference type="ARBA" id="ARBA00004496"/>
    </source>
</evidence>
<dbReference type="SUPFAM" id="SSF100879">
    <property type="entry name" value="Lesion bypass DNA polymerase (Y-family), little finger domain"/>
    <property type="match status" value="1"/>
</dbReference>
<dbReference type="CDD" id="cd03586">
    <property type="entry name" value="PolY_Pol_IV_kappa"/>
    <property type="match status" value="1"/>
</dbReference>
<comment type="catalytic activity">
    <reaction evidence="15 16">
        <text>DNA(n) + a 2'-deoxyribonucleoside 5'-triphosphate = DNA(n+1) + diphosphate</text>
        <dbReference type="Rhea" id="RHEA:22508"/>
        <dbReference type="Rhea" id="RHEA-COMP:17339"/>
        <dbReference type="Rhea" id="RHEA-COMP:17340"/>
        <dbReference type="ChEBI" id="CHEBI:33019"/>
        <dbReference type="ChEBI" id="CHEBI:61560"/>
        <dbReference type="ChEBI" id="CHEBI:173112"/>
        <dbReference type="EC" id="2.7.7.7"/>
    </reaction>
</comment>
<dbReference type="Gene3D" id="3.30.1490.100">
    <property type="entry name" value="DNA polymerase, Y-family, little finger domain"/>
    <property type="match status" value="1"/>
</dbReference>
<dbReference type="Proteomes" id="UP000886005">
    <property type="component" value="Unassembled WGS sequence"/>
</dbReference>
<dbReference type="GO" id="GO:0006261">
    <property type="term" value="P:DNA-templated DNA replication"/>
    <property type="evidence" value="ECO:0007669"/>
    <property type="project" value="UniProtKB-UniRule"/>
</dbReference>
<comment type="caution">
    <text evidence="18">The sequence shown here is derived from an EMBL/GenBank/DDBJ whole genome shotgun (WGS) entry which is preliminary data.</text>
</comment>
<feature type="domain" description="UmuC" evidence="17">
    <location>
        <begin position="7"/>
        <end position="191"/>
    </location>
</feature>
<keyword evidence="6 16" id="KW-0808">Transferase</keyword>
<feature type="binding site" evidence="16">
    <location>
        <position position="109"/>
    </location>
    <ligand>
        <name>Mg(2+)</name>
        <dbReference type="ChEBI" id="CHEBI:18420"/>
    </ligand>
</feature>
<feature type="site" description="Substrate discrimination" evidence="16">
    <location>
        <position position="16"/>
    </location>
</feature>
<organism evidence="18">
    <name type="scientific">Caldithrix abyssi</name>
    <dbReference type="NCBI Taxonomy" id="187145"/>
    <lineage>
        <taxon>Bacteria</taxon>
        <taxon>Pseudomonadati</taxon>
        <taxon>Calditrichota</taxon>
        <taxon>Calditrichia</taxon>
        <taxon>Calditrichales</taxon>
        <taxon>Calditrichaceae</taxon>
        <taxon>Caldithrix</taxon>
    </lineage>
</organism>
<keyword evidence="9 16" id="KW-0479">Metal-binding</keyword>
<dbReference type="NCBIfam" id="NF002677">
    <property type="entry name" value="PRK02406.1"/>
    <property type="match status" value="1"/>
</dbReference>
<dbReference type="InterPro" id="IPR053848">
    <property type="entry name" value="IMS_HHH_1"/>
</dbReference>
<evidence type="ECO:0000256" key="13">
    <source>
        <dbReference type="ARBA" id="ARBA00023125"/>
    </source>
</evidence>
<keyword evidence="12 16" id="KW-0239">DNA-directed DNA polymerase</keyword>
<evidence type="ECO:0000256" key="11">
    <source>
        <dbReference type="ARBA" id="ARBA00022842"/>
    </source>
</evidence>
<dbReference type="PANTHER" id="PTHR11076:SF33">
    <property type="entry name" value="DNA POLYMERASE KAPPA"/>
    <property type="match status" value="1"/>
</dbReference>
<feature type="active site" evidence="16">
    <location>
        <position position="110"/>
    </location>
</feature>
<comment type="cofactor">
    <cofactor evidence="16">
        <name>Mg(2+)</name>
        <dbReference type="ChEBI" id="CHEBI:18420"/>
    </cofactor>
    <text evidence="16">Binds 2 magnesium ions per subunit.</text>
</comment>
<dbReference type="SUPFAM" id="SSF56672">
    <property type="entry name" value="DNA/RNA polymerases"/>
    <property type="match status" value="1"/>
</dbReference>
<dbReference type="NCBIfam" id="NF003015">
    <property type="entry name" value="PRK03858.1"/>
    <property type="match status" value="1"/>
</dbReference>
<dbReference type="GO" id="GO:0042276">
    <property type="term" value="P:error-prone translesion synthesis"/>
    <property type="evidence" value="ECO:0007669"/>
    <property type="project" value="TreeGrafter"/>
</dbReference>
<dbReference type="PROSITE" id="PS50173">
    <property type="entry name" value="UMUC"/>
    <property type="match status" value="1"/>
</dbReference>
<evidence type="ECO:0000256" key="5">
    <source>
        <dbReference type="ARBA" id="ARBA00022490"/>
    </source>
</evidence>
<sequence>MQQNRVILHVDMDAFFASVEQRDHPEYRGKPLIVGADPKGGRGRGVVSTCSYEARKFGIHSAMPINQAWKRCPRGIYVPPNGALYSRVSKSIFEVFYEFSDMVEPLSVDEAFIDVTGSMRLFGDGPEIARKIKQRILEKEQLTASVGVAPSKFVAKIASDLKKPDGLVVVELDRVAAFLAPLDIARMWGAGAKTQQKLHAMGIRTFGDLARFSADILEKKLGRAGRHFYRLAHGLDVRSVKNERAVKSVSNEHTFDRDTLDDEELKRTLARLCEKVGNRLRRAGLSGRTVHLKLRFDNFETLTRSVTLPRATDSTGRLTAEIMTLFERNRQKGRAVRLLGVGLSGFDRERDTQLSLFDAPVAARPLDKIEDLVKERFGSRAIHRADSIKGKH</sequence>
<dbReference type="InterPro" id="IPR022880">
    <property type="entry name" value="DNApol_IV"/>
</dbReference>
<accession>A0A7V1PU44</accession>
<dbReference type="EC" id="2.7.7.7" evidence="16"/>
<keyword evidence="10 16" id="KW-0227">DNA damage</keyword>
<dbReference type="GO" id="GO:0005829">
    <property type="term" value="C:cytosol"/>
    <property type="evidence" value="ECO:0007669"/>
    <property type="project" value="TreeGrafter"/>
</dbReference>
<evidence type="ECO:0000256" key="4">
    <source>
        <dbReference type="ARBA" id="ARBA00022457"/>
    </source>
</evidence>
<dbReference type="GO" id="GO:0009432">
    <property type="term" value="P:SOS response"/>
    <property type="evidence" value="ECO:0007669"/>
    <property type="project" value="TreeGrafter"/>
</dbReference>
<dbReference type="FunFam" id="3.40.1170.60:FF:000001">
    <property type="entry name" value="DNA polymerase IV"/>
    <property type="match status" value="1"/>
</dbReference>
<evidence type="ECO:0000256" key="3">
    <source>
        <dbReference type="ARBA" id="ARBA00011245"/>
    </source>
</evidence>
<dbReference type="GO" id="GO:0003887">
    <property type="term" value="F:DNA-directed DNA polymerase activity"/>
    <property type="evidence" value="ECO:0007669"/>
    <property type="project" value="UniProtKB-UniRule"/>
</dbReference>
<gene>
    <name evidence="16" type="primary">dinB</name>
    <name evidence="18" type="ORF">ENJ10_04895</name>
</gene>
<dbReference type="GO" id="GO:0000287">
    <property type="term" value="F:magnesium ion binding"/>
    <property type="evidence" value="ECO:0007669"/>
    <property type="project" value="UniProtKB-UniRule"/>
</dbReference>
<evidence type="ECO:0000256" key="9">
    <source>
        <dbReference type="ARBA" id="ARBA00022723"/>
    </source>
</evidence>
<proteinExistence type="inferred from homology"/>
<dbReference type="InterPro" id="IPR043128">
    <property type="entry name" value="Rev_trsase/Diguanyl_cyclase"/>
</dbReference>
<dbReference type="NCBIfam" id="NF002882">
    <property type="entry name" value="PRK03348.1"/>
    <property type="match status" value="1"/>
</dbReference>
<dbReference type="InterPro" id="IPR001126">
    <property type="entry name" value="UmuC"/>
</dbReference>
<dbReference type="GO" id="GO:0006281">
    <property type="term" value="P:DNA repair"/>
    <property type="evidence" value="ECO:0007669"/>
    <property type="project" value="UniProtKB-UniRule"/>
</dbReference>
<evidence type="ECO:0000313" key="18">
    <source>
        <dbReference type="EMBL" id="HED10002.1"/>
    </source>
</evidence>
<evidence type="ECO:0000256" key="2">
    <source>
        <dbReference type="ARBA" id="ARBA00010945"/>
    </source>
</evidence>
<keyword evidence="7 16" id="KW-0548">Nucleotidyltransferase</keyword>
<dbReference type="Gene3D" id="3.30.70.270">
    <property type="match status" value="1"/>
</dbReference>
<dbReference type="InterPro" id="IPR017961">
    <property type="entry name" value="DNA_pol_Y-fam_little_finger"/>
</dbReference>
<feature type="binding site" evidence="16">
    <location>
        <position position="11"/>
    </location>
    <ligand>
        <name>Mg(2+)</name>
        <dbReference type="ChEBI" id="CHEBI:18420"/>
    </ligand>
</feature>
<dbReference type="Gene3D" id="3.40.1170.60">
    <property type="match status" value="1"/>
</dbReference>
<keyword evidence="8 16" id="KW-0235">DNA replication</keyword>
<dbReference type="Pfam" id="PF21999">
    <property type="entry name" value="IMS_HHH_1"/>
    <property type="match status" value="1"/>
</dbReference>
<dbReference type="InterPro" id="IPR036775">
    <property type="entry name" value="DNA_pol_Y-fam_lit_finger_sf"/>
</dbReference>
<comment type="subunit">
    <text evidence="3 16">Monomer.</text>
</comment>
<dbReference type="PANTHER" id="PTHR11076">
    <property type="entry name" value="DNA REPAIR POLYMERASE UMUC / TRANSFERASE FAMILY MEMBER"/>
    <property type="match status" value="1"/>
</dbReference>
<dbReference type="FunFam" id="3.30.1490.100:FF:000004">
    <property type="entry name" value="DNA polymerase IV"/>
    <property type="match status" value="1"/>
</dbReference>
<keyword evidence="11 16" id="KW-0460">Magnesium</keyword>
<comment type="subcellular location">
    <subcellularLocation>
        <location evidence="1 16">Cytoplasm</location>
    </subcellularLocation>
</comment>
<evidence type="ECO:0000256" key="7">
    <source>
        <dbReference type="ARBA" id="ARBA00022695"/>
    </source>
</evidence>
<comment type="function">
    <text evidence="16">Poorly processive, error-prone DNA polymerase involved in untargeted mutagenesis. Copies undamaged DNA at stalled replication forks, which arise in vivo from mismatched or misaligned primer ends. These misaligned primers can be extended by PolIV. Exhibits no 3'-5' exonuclease (proofreading) activity. May be involved in translesional synthesis, in conjunction with the beta clamp from PolIII.</text>
</comment>
<dbReference type="EMBL" id="DRLD01000131">
    <property type="protein sequence ID" value="HED10002.1"/>
    <property type="molecule type" value="Genomic_DNA"/>
</dbReference>
<evidence type="ECO:0000256" key="8">
    <source>
        <dbReference type="ARBA" id="ARBA00022705"/>
    </source>
</evidence>
<keyword evidence="5 16" id="KW-0963">Cytoplasm</keyword>
<evidence type="ECO:0000256" key="15">
    <source>
        <dbReference type="ARBA" id="ARBA00049244"/>
    </source>
</evidence>
<evidence type="ECO:0000256" key="12">
    <source>
        <dbReference type="ARBA" id="ARBA00022932"/>
    </source>
</evidence>
<dbReference type="InterPro" id="IPR043502">
    <property type="entry name" value="DNA/RNA_pol_sf"/>
</dbReference>
<evidence type="ECO:0000256" key="14">
    <source>
        <dbReference type="ARBA" id="ARBA00023204"/>
    </source>
</evidence>
<protein>
    <recommendedName>
        <fullName evidence="16">DNA polymerase IV</fullName>
        <shortName evidence="16">Pol IV</shortName>
        <ecNumber evidence="16">2.7.7.7</ecNumber>
    </recommendedName>
</protein>
<dbReference type="HAMAP" id="MF_01113">
    <property type="entry name" value="DNApol_IV"/>
    <property type="match status" value="1"/>
</dbReference>
<evidence type="ECO:0000256" key="10">
    <source>
        <dbReference type="ARBA" id="ARBA00022763"/>
    </source>
</evidence>
<dbReference type="Pfam" id="PF11799">
    <property type="entry name" value="IMS_C"/>
    <property type="match status" value="1"/>
</dbReference>
<keyword evidence="13 16" id="KW-0238">DNA-binding</keyword>
<comment type="similarity">
    <text evidence="2 16">Belongs to the DNA polymerase type-Y family.</text>
</comment>
<dbReference type="Gene3D" id="1.10.150.20">
    <property type="entry name" value="5' to 3' exonuclease, C-terminal subdomain"/>
    <property type="match status" value="1"/>
</dbReference>
<keyword evidence="14 16" id="KW-0234">DNA repair</keyword>
<keyword evidence="4 16" id="KW-0515">Mutator protein</keyword>
<evidence type="ECO:0000256" key="6">
    <source>
        <dbReference type="ARBA" id="ARBA00022679"/>
    </source>
</evidence>
<dbReference type="InterPro" id="IPR050116">
    <property type="entry name" value="DNA_polymerase-Y"/>
</dbReference>